<evidence type="ECO:0000313" key="4">
    <source>
        <dbReference type="EMBL" id="GAA2200963.1"/>
    </source>
</evidence>
<sequence>MRRTTAALTSGAAAAMLLAGCGAGYVARPTAEPSPPSSSAPSALPNLGEPSTPRTPSITCDPVGGLPACVDFVSVSGSDASGPLAWVGTDPLAFRLEEVDGQVHARLKTPCNVGDGLASLDGSALTVTRLAVSAKGCSEPAAAYEHWTWNLIGAPVPYTYDGATLTWTSARGTVVFRS</sequence>
<keyword evidence="5" id="KW-1185">Reference proteome</keyword>
<feature type="domain" description="DUF306" evidence="3">
    <location>
        <begin position="92"/>
        <end position="175"/>
    </location>
</feature>
<comment type="caution">
    <text evidence="4">The sequence shown here is derived from an EMBL/GenBank/DDBJ whole genome shotgun (WGS) entry which is preliminary data.</text>
</comment>
<feature type="signal peptide" evidence="2">
    <location>
        <begin position="1"/>
        <end position="19"/>
    </location>
</feature>
<proteinExistence type="predicted"/>
<dbReference type="PROSITE" id="PS51257">
    <property type="entry name" value="PROKAR_LIPOPROTEIN"/>
    <property type="match status" value="1"/>
</dbReference>
<gene>
    <name evidence="4" type="ORF">GCM10009849_23570</name>
</gene>
<evidence type="ECO:0000313" key="5">
    <source>
        <dbReference type="Proteomes" id="UP001500432"/>
    </source>
</evidence>
<organism evidence="4 5">
    <name type="scientific">Sinomonas flava</name>
    <dbReference type="NCBI Taxonomy" id="496857"/>
    <lineage>
        <taxon>Bacteria</taxon>
        <taxon>Bacillati</taxon>
        <taxon>Actinomycetota</taxon>
        <taxon>Actinomycetes</taxon>
        <taxon>Micrococcales</taxon>
        <taxon>Micrococcaceae</taxon>
        <taxon>Sinomonas</taxon>
    </lineage>
</organism>
<evidence type="ECO:0000259" key="3">
    <source>
        <dbReference type="Pfam" id="PF03724"/>
    </source>
</evidence>
<evidence type="ECO:0000256" key="1">
    <source>
        <dbReference type="SAM" id="MobiDB-lite"/>
    </source>
</evidence>
<reference evidence="4 5" key="1">
    <citation type="journal article" date="2019" name="Int. J. Syst. Evol. Microbiol.">
        <title>The Global Catalogue of Microorganisms (GCM) 10K type strain sequencing project: providing services to taxonomists for standard genome sequencing and annotation.</title>
        <authorList>
            <consortium name="The Broad Institute Genomics Platform"/>
            <consortium name="The Broad Institute Genome Sequencing Center for Infectious Disease"/>
            <person name="Wu L."/>
            <person name="Ma J."/>
        </authorList>
    </citation>
    <scope>NUCLEOTIDE SEQUENCE [LARGE SCALE GENOMIC DNA]</scope>
    <source>
        <strain evidence="4 5">JCM 16034</strain>
    </source>
</reference>
<dbReference type="RefSeq" id="WP_344299918.1">
    <property type="nucleotide sequence ID" value="NZ_BAAAQW010000006.1"/>
</dbReference>
<keyword evidence="2" id="KW-0732">Signal</keyword>
<dbReference type="Gene3D" id="2.40.128.270">
    <property type="match status" value="1"/>
</dbReference>
<protein>
    <recommendedName>
        <fullName evidence="3">DUF306 domain-containing protein</fullName>
    </recommendedName>
</protein>
<feature type="region of interest" description="Disordered" evidence="1">
    <location>
        <begin position="30"/>
        <end position="59"/>
    </location>
</feature>
<dbReference type="EMBL" id="BAAAQW010000006">
    <property type="protein sequence ID" value="GAA2200963.1"/>
    <property type="molecule type" value="Genomic_DNA"/>
</dbReference>
<dbReference type="InterPro" id="IPR038670">
    <property type="entry name" value="HslJ-like_sf"/>
</dbReference>
<name>A0ABN3BVW4_9MICC</name>
<dbReference type="InterPro" id="IPR005184">
    <property type="entry name" value="DUF306_Meta_HslJ"/>
</dbReference>
<feature type="chain" id="PRO_5045236182" description="DUF306 domain-containing protein" evidence="2">
    <location>
        <begin position="20"/>
        <end position="178"/>
    </location>
</feature>
<accession>A0ABN3BVW4</accession>
<dbReference type="Proteomes" id="UP001500432">
    <property type="component" value="Unassembled WGS sequence"/>
</dbReference>
<evidence type="ECO:0000256" key="2">
    <source>
        <dbReference type="SAM" id="SignalP"/>
    </source>
</evidence>
<dbReference type="Pfam" id="PF03724">
    <property type="entry name" value="META"/>
    <property type="match status" value="1"/>
</dbReference>